<dbReference type="EMBL" id="AYYK01000008">
    <property type="protein sequence ID" value="KRM78907.1"/>
    <property type="molecule type" value="Genomic_DNA"/>
</dbReference>
<evidence type="ECO:0000313" key="1">
    <source>
        <dbReference type="EMBL" id="KRM78907.1"/>
    </source>
</evidence>
<dbReference type="PATRIC" id="fig|1423738.3.peg.60"/>
<gene>
    <name evidence="1" type="ORF">FC84_GL000060</name>
</gene>
<dbReference type="Proteomes" id="UP000051813">
    <property type="component" value="Unassembled WGS sequence"/>
</dbReference>
<accession>A0A0R2BRU0</accession>
<comment type="caution">
    <text evidence="1">The sequence shown here is derived from an EMBL/GenBank/DDBJ whole genome shotgun (WGS) entry which is preliminary data.</text>
</comment>
<dbReference type="STRING" id="1423738.FC84_GL000060"/>
<reference evidence="1 2" key="1">
    <citation type="journal article" date="2015" name="Genome Announc.">
        <title>Expanding the biotechnology potential of lactobacilli through comparative genomics of 213 strains and associated genera.</title>
        <authorList>
            <person name="Sun Z."/>
            <person name="Harris H.M."/>
            <person name="McCann A."/>
            <person name="Guo C."/>
            <person name="Argimon S."/>
            <person name="Zhang W."/>
            <person name="Yang X."/>
            <person name="Jeffery I.B."/>
            <person name="Cooney J.C."/>
            <person name="Kagawa T.F."/>
            <person name="Liu W."/>
            <person name="Song Y."/>
            <person name="Salvetti E."/>
            <person name="Wrobel A."/>
            <person name="Rasinkangas P."/>
            <person name="Parkhill J."/>
            <person name="Rea M.C."/>
            <person name="O'Sullivan O."/>
            <person name="Ritari J."/>
            <person name="Douillard F.P."/>
            <person name="Paul Ross R."/>
            <person name="Yang R."/>
            <person name="Briner A.E."/>
            <person name="Felis G.E."/>
            <person name="de Vos W.M."/>
            <person name="Barrangou R."/>
            <person name="Klaenhammer T.R."/>
            <person name="Caufield P.W."/>
            <person name="Cui Y."/>
            <person name="Zhang H."/>
            <person name="O'Toole P.W."/>
        </authorList>
    </citation>
    <scope>NUCLEOTIDE SEQUENCE [LARGE SCALE GENOMIC DNA]</scope>
    <source>
        <strain evidence="1 2">DSM 20335</strain>
    </source>
</reference>
<evidence type="ECO:0000313" key="2">
    <source>
        <dbReference type="Proteomes" id="UP000051813"/>
    </source>
</evidence>
<protein>
    <submittedName>
        <fullName evidence="1">Uncharacterized protein</fullName>
    </submittedName>
</protein>
<name>A0A0R2BRU0_9LACO</name>
<sequence length="81" mass="9294">MLINDQQVISIQIIKIINAKKIKCLTENGHIINLHITSAEKKDPLFWWSLIKTYTAQLWIPIAKQTKTLLATDWLASPEPV</sequence>
<dbReference type="RefSeq" id="WP_057756268.1">
    <property type="nucleotide sequence ID" value="NZ_AYYK01000008.1"/>
</dbReference>
<organism evidence="1 2">
    <name type="scientific">Lapidilactobacillus dextrinicus DSM 20335</name>
    <dbReference type="NCBI Taxonomy" id="1423738"/>
    <lineage>
        <taxon>Bacteria</taxon>
        <taxon>Bacillati</taxon>
        <taxon>Bacillota</taxon>
        <taxon>Bacilli</taxon>
        <taxon>Lactobacillales</taxon>
        <taxon>Lactobacillaceae</taxon>
        <taxon>Lapidilactobacillus</taxon>
    </lineage>
</organism>
<proteinExistence type="predicted"/>
<dbReference type="AlphaFoldDB" id="A0A0R2BRU0"/>
<dbReference type="OrthoDB" id="2156798at2"/>
<keyword evidence="2" id="KW-1185">Reference proteome</keyword>